<keyword evidence="2" id="KW-0472">Membrane</keyword>
<organism evidence="3 4">
    <name type="scientific">Elysia marginata</name>
    <dbReference type="NCBI Taxonomy" id="1093978"/>
    <lineage>
        <taxon>Eukaryota</taxon>
        <taxon>Metazoa</taxon>
        <taxon>Spiralia</taxon>
        <taxon>Lophotrochozoa</taxon>
        <taxon>Mollusca</taxon>
        <taxon>Gastropoda</taxon>
        <taxon>Heterobranchia</taxon>
        <taxon>Euthyneura</taxon>
        <taxon>Panpulmonata</taxon>
        <taxon>Sacoglossa</taxon>
        <taxon>Placobranchoidea</taxon>
        <taxon>Plakobranchidae</taxon>
        <taxon>Elysia</taxon>
    </lineage>
</organism>
<keyword evidence="2" id="KW-1133">Transmembrane helix</keyword>
<proteinExistence type="predicted"/>
<name>A0AAV4FVB1_9GAST</name>
<feature type="region of interest" description="Disordered" evidence="1">
    <location>
        <begin position="78"/>
        <end position="109"/>
    </location>
</feature>
<protein>
    <recommendedName>
        <fullName evidence="5">Ion transport domain-containing protein</fullName>
    </recommendedName>
</protein>
<dbReference type="AlphaFoldDB" id="A0AAV4FVB1"/>
<accession>A0AAV4FVB1</accession>
<gene>
    <name evidence="3" type="ORF">ElyMa_002231100</name>
</gene>
<evidence type="ECO:0000313" key="3">
    <source>
        <dbReference type="EMBL" id="GFR77192.1"/>
    </source>
</evidence>
<evidence type="ECO:0008006" key="5">
    <source>
        <dbReference type="Google" id="ProtNLM"/>
    </source>
</evidence>
<feature type="transmembrane region" description="Helical" evidence="2">
    <location>
        <begin position="127"/>
        <end position="149"/>
    </location>
</feature>
<keyword evidence="4" id="KW-1185">Reference proteome</keyword>
<keyword evidence="2" id="KW-0812">Transmembrane</keyword>
<sequence>MIAMDFEPDMLQFVAIMETAGQLFYLENGEWEIKSSKMSAEIIEVDDSPMSSIVKDEHASPNTEPTAFSTWIPKILTSNGSQASPSPYDLGPLHGDGESSSRSTSPVIEERVTRKVKANRYKMIGKYIDLVSLLLFGLVWVAVTVEFLISSGANI</sequence>
<dbReference type="EMBL" id="BMAT01004628">
    <property type="protein sequence ID" value="GFR77192.1"/>
    <property type="molecule type" value="Genomic_DNA"/>
</dbReference>
<evidence type="ECO:0000256" key="1">
    <source>
        <dbReference type="SAM" id="MobiDB-lite"/>
    </source>
</evidence>
<evidence type="ECO:0000313" key="4">
    <source>
        <dbReference type="Proteomes" id="UP000762676"/>
    </source>
</evidence>
<evidence type="ECO:0000256" key="2">
    <source>
        <dbReference type="SAM" id="Phobius"/>
    </source>
</evidence>
<reference evidence="3 4" key="1">
    <citation type="journal article" date="2021" name="Elife">
        <title>Chloroplast acquisition without the gene transfer in kleptoplastic sea slugs, Plakobranchus ocellatus.</title>
        <authorList>
            <person name="Maeda T."/>
            <person name="Takahashi S."/>
            <person name="Yoshida T."/>
            <person name="Shimamura S."/>
            <person name="Takaki Y."/>
            <person name="Nagai Y."/>
            <person name="Toyoda A."/>
            <person name="Suzuki Y."/>
            <person name="Arimoto A."/>
            <person name="Ishii H."/>
            <person name="Satoh N."/>
            <person name="Nishiyama T."/>
            <person name="Hasebe M."/>
            <person name="Maruyama T."/>
            <person name="Minagawa J."/>
            <person name="Obokata J."/>
            <person name="Shigenobu S."/>
        </authorList>
    </citation>
    <scope>NUCLEOTIDE SEQUENCE [LARGE SCALE GENOMIC DNA]</scope>
</reference>
<dbReference type="Proteomes" id="UP000762676">
    <property type="component" value="Unassembled WGS sequence"/>
</dbReference>
<comment type="caution">
    <text evidence="3">The sequence shown here is derived from an EMBL/GenBank/DDBJ whole genome shotgun (WGS) entry which is preliminary data.</text>
</comment>